<dbReference type="PROSITE" id="PS50157">
    <property type="entry name" value="ZINC_FINGER_C2H2_2"/>
    <property type="match status" value="1"/>
</dbReference>
<dbReference type="Proteomes" id="UP000237144">
    <property type="component" value="Unassembled WGS sequence"/>
</dbReference>
<evidence type="ECO:0000313" key="12">
    <source>
        <dbReference type="EMBL" id="POY74184.1"/>
    </source>
</evidence>
<sequence>MSDPGEDHAGPAPNPANQSKQPPARPHVCQHPGCTASYARIEHLDRHVKSHDPAHSYTCDECGKSFARTDVLQRHLKIHERDRRPADNHGAAAGQQTEGSSGTGGGSYTRVRGLNRVSRACRSCASAKAKCSGDKPCQRCVELGRECEFEPTSARPSKRVRIGSQDTEGSVPPAAYASSNGTAGGANGLGDISVADAFQSTSNSPPHHSQYQSHTSMMPPMPPVFPPATAAPGTLHTSEFMVLGTSRGADEAQQNGHMTLPVPPSALGRGSSVDAVSGAPRENLDNFVSLALQQQQQHAQPVEPPYHAQSQATQQQQQQQQAQQQFNGFPAVDAYGGFPSGLEADLAAAFYLPADDGMFWSSFLTSPPAAPHLASSVAPHTAQISASVTVTVPAEAHGGLIGSTSTSSGGIAAVANAGSVGLLSDLTEPSPTSSSSPHAQGRRRRIMISASGLPSRHGSPRPESDDGHGGADEGGANGASKGEHASGSNPFASGSAGGLTSGIFGGNGYGPDRGLPKRPHARTAPSWPMVWDPTGEESAIRLESEASLSLLMIGGTALGGSASRIPKFDEDTRIALLETLRFAQLSDDEYHAIYRSLAKIPLSVFDLLCGLYFQHCHRVMPMFHVPSFSPKKTLGQLLLIILGVGAIYAPVPGAFQLGRVMIEVARRGVEHLINRDNRLARSLPVAQSQLLACTLRWIGSARTIELTEALRGVHVAILRRLRVFDESLLHKPVDDSPVAQWKAFIANEERRRTAMACFVLEGEVTTLMHTPPIINASEIKTLLPCPEKLWEAPSAEEWLELKRGYQEPMAVQTLAKLLASESSVPLPASISLGPFGAQVLIQGLHLMVHNARQLHLSGLTNHAELVTTQIRRSLCRLSRGPDEFTPRFGGNANSIDEPSVYAAPRVGYHLAHLATHIPLEELDLVALKAGEVAAMNTLDKWTSWMGSQAERARTIALHSGQILRIVRDYPTHATFEPSALFYAGLCLYVYSRSVLSVQITSASESPPEKGSPFPLDADLQGAEAPDAGIWLALGGPASLADLSLTISSNRESSGVSVQILRTTSQHLAQLATIWRIASVFGLVLDNLVRRDETAAARMASFDSAAAAAFA</sequence>
<evidence type="ECO:0000256" key="7">
    <source>
        <dbReference type="ARBA" id="ARBA00023242"/>
    </source>
</evidence>
<name>A0A2S5BBN9_9BASI</name>
<feature type="region of interest" description="Disordered" evidence="9">
    <location>
        <begin position="151"/>
        <end position="172"/>
    </location>
</feature>
<dbReference type="PROSITE" id="PS50048">
    <property type="entry name" value="ZN2_CY6_FUNGAL_2"/>
    <property type="match status" value="1"/>
</dbReference>
<dbReference type="InterPro" id="IPR036236">
    <property type="entry name" value="Znf_C2H2_sf"/>
</dbReference>
<dbReference type="OrthoDB" id="1405595at2759"/>
<evidence type="ECO:0000259" key="11">
    <source>
        <dbReference type="PROSITE" id="PS50157"/>
    </source>
</evidence>
<feature type="domain" description="C2H2-type" evidence="11">
    <location>
        <begin position="57"/>
        <end position="84"/>
    </location>
</feature>
<evidence type="ECO:0000256" key="1">
    <source>
        <dbReference type="ARBA" id="ARBA00022723"/>
    </source>
</evidence>
<dbReference type="PANTHER" id="PTHR47660:SF2">
    <property type="entry name" value="TRANSCRIPTION FACTOR WITH C2H2 AND ZN(2)-CYS(6) DNA BINDING DOMAIN (EUROFUNG)"/>
    <property type="match status" value="1"/>
</dbReference>
<feature type="region of interest" description="Disordered" evidence="9">
    <location>
        <begin position="80"/>
        <end position="110"/>
    </location>
</feature>
<feature type="domain" description="Zn(2)-C6 fungal-type" evidence="10">
    <location>
        <begin position="120"/>
        <end position="149"/>
    </location>
</feature>
<dbReference type="FunFam" id="3.30.160.60:FF:000100">
    <property type="entry name" value="Zinc finger 45-like"/>
    <property type="match status" value="1"/>
</dbReference>
<evidence type="ECO:0000313" key="13">
    <source>
        <dbReference type="Proteomes" id="UP000237144"/>
    </source>
</evidence>
<reference evidence="12 13" key="1">
    <citation type="journal article" date="2018" name="Front. Microbiol.">
        <title>Prospects for Fungal Bioremediation of Acidic Radioactive Waste Sites: Characterization and Genome Sequence of Rhodotorula taiwanensis MD1149.</title>
        <authorList>
            <person name="Tkavc R."/>
            <person name="Matrosova V.Y."/>
            <person name="Grichenko O.E."/>
            <person name="Gostincar C."/>
            <person name="Volpe R.P."/>
            <person name="Klimenkova P."/>
            <person name="Gaidamakova E.K."/>
            <person name="Zhou C.E."/>
            <person name="Stewart B.J."/>
            <person name="Lyman M.G."/>
            <person name="Malfatti S.A."/>
            <person name="Rubinfeld B."/>
            <person name="Courtot M."/>
            <person name="Singh J."/>
            <person name="Dalgard C.L."/>
            <person name="Hamilton T."/>
            <person name="Frey K.G."/>
            <person name="Gunde-Cimerman N."/>
            <person name="Dugan L."/>
            <person name="Daly M.J."/>
        </authorList>
    </citation>
    <scope>NUCLEOTIDE SEQUENCE [LARGE SCALE GENOMIC DNA]</scope>
    <source>
        <strain evidence="12 13">MD1149</strain>
    </source>
</reference>
<dbReference type="GO" id="GO:0008270">
    <property type="term" value="F:zinc ion binding"/>
    <property type="evidence" value="ECO:0007669"/>
    <property type="project" value="UniProtKB-KW"/>
</dbReference>
<dbReference type="InterPro" id="IPR001138">
    <property type="entry name" value="Zn2Cys6_DnaBD"/>
</dbReference>
<keyword evidence="3 8" id="KW-0863">Zinc-finger</keyword>
<evidence type="ECO:0000256" key="9">
    <source>
        <dbReference type="SAM" id="MobiDB-lite"/>
    </source>
</evidence>
<dbReference type="Pfam" id="PF04082">
    <property type="entry name" value="Fungal_trans"/>
    <property type="match status" value="1"/>
</dbReference>
<dbReference type="Gene3D" id="3.30.160.60">
    <property type="entry name" value="Classic Zinc Finger"/>
    <property type="match status" value="2"/>
</dbReference>
<dbReference type="GO" id="GO:0003677">
    <property type="term" value="F:DNA binding"/>
    <property type="evidence" value="ECO:0007669"/>
    <property type="project" value="InterPro"/>
</dbReference>
<evidence type="ECO:0000256" key="5">
    <source>
        <dbReference type="ARBA" id="ARBA00023015"/>
    </source>
</evidence>
<comment type="caution">
    <text evidence="12">The sequence shown here is derived from an EMBL/GenBank/DDBJ whole genome shotgun (WGS) entry which is preliminary data.</text>
</comment>
<evidence type="ECO:0000256" key="6">
    <source>
        <dbReference type="ARBA" id="ARBA00023163"/>
    </source>
</evidence>
<feature type="region of interest" description="Disordered" evidence="9">
    <location>
        <begin position="295"/>
        <end position="324"/>
    </location>
</feature>
<keyword evidence="7" id="KW-0539">Nucleus</keyword>
<dbReference type="EMBL" id="PJQD01000028">
    <property type="protein sequence ID" value="POY74184.1"/>
    <property type="molecule type" value="Genomic_DNA"/>
</dbReference>
<feature type="compositionally biased region" description="Polar residues" evidence="9">
    <location>
        <begin position="198"/>
        <end position="216"/>
    </location>
</feature>
<accession>A0A2S5BBN9</accession>
<dbReference type="SUPFAM" id="SSF57667">
    <property type="entry name" value="beta-beta-alpha zinc fingers"/>
    <property type="match status" value="1"/>
</dbReference>
<feature type="region of interest" description="Disordered" evidence="9">
    <location>
        <begin position="424"/>
        <end position="443"/>
    </location>
</feature>
<evidence type="ECO:0000256" key="4">
    <source>
        <dbReference type="ARBA" id="ARBA00022833"/>
    </source>
</evidence>
<dbReference type="InterPro" id="IPR036864">
    <property type="entry name" value="Zn2-C6_fun-type_DNA-bd_sf"/>
</dbReference>
<dbReference type="InterPro" id="IPR007219">
    <property type="entry name" value="XnlR_reg_dom"/>
</dbReference>
<dbReference type="Pfam" id="PF00172">
    <property type="entry name" value="Zn_clus"/>
    <property type="match status" value="1"/>
</dbReference>
<gene>
    <name evidence="12" type="ORF">BMF94_2758</name>
</gene>
<dbReference type="SMART" id="SM00066">
    <property type="entry name" value="GAL4"/>
    <property type="match status" value="1"/>
</dbReference>
<dbReference type="SMART" id="SM00355">
    <property type="entry name" value="ZnF_C2H2"/>
    <property type="match status" value="2"/>
</dbReference>
<dbReference type="CDD" id="cd12148">
    <property type="entry name" value="fungal_TF_MHR"/>
    <property type="match status" value="1"/>
</dbReference>
<keyword evidence="6" id="KW-0804">Transcription</keyword>
<feature type="compositionally biased region" description="Basic and acidic residues" evidence="9">
    <location>
        <begin position="460"/>
        <end position="471"/>
    </location>
</feature>
<dbReference type="PROSITE" id="PS00463">
    <property type="entry name" value="ZN2_CY6_FUNGAL_1"/>
    <property type="match status" value="1"/>
</dbReference>
<evidence type="ECO:0000256" key="2">
    <source>
        <dbReference type="ARBA" id="ARBA00022737"/>
    </source>
</evidence>
<evidence type="ECO:0000259" key="10">
    <source>
        <dbReference type="PROSITE" id="PS50048"/>
    </source>
</evidence>
<keyword evidence="1" id="KW-0479">Metal-binding</keyword>
<evidence type="ECO:0000256" key="3">
    <source>
        <dbReference type="ARBA" id="ARBA00022771"/>
    </source>
</evidence>
<organism evidence="12 13">
    <name type="scientific">Rhodotorula taiwanensis</name>
    <dbReference type="NCBI Taxonomy" id="741276"/>
    <lineage>
        <taxon>Eukaryota</taxon>
        <taxon>Fungi</taxon>
        <taxon>Dikarya</taxon>
        <taxon>Basidiomycota</taxon>
        <taxon>Pucciniomycotina</taxon>
        <taxon>Microbotryomycetes</taxon>
        <taxon>Sporidiobolales</taxon>
        <taxon>Sporidiobolaceae</taxon>
        <taxon>Rhodotorula</taxon>
    </lineage>
</organism>
<proteinExistence type="predicted"/>
<keyword evidence="13" id="KW-1185">Reference proteome</keyword>
<feature type="region of interest" description="Disordered" evidence="9">
    <location>
        <begin position="197"/>
        <end position="218"/>
    </location>
</feature>
<dbReference type="PANTHER" id="PTHR47660">
    <property type="entry name" value="TRANSCRIPTION FACTOR WITH C2H2 AND ZN(2)-CYS(6) DNA BINDING DOMAIN (EUROFUNG)-RELATED-RELATED"/>
    <property type="match status" value="1"/>
</dbReference>
<dbReference type="InterPro" id="IPR013087">
    <property type="entry name" value="Znf_C2H2_type"/>
</dbReference>
<feature type="compositionally biased region" description="Low complexity" evidence="9">
    <location>
        <begin position="424"/>
        <end position="437"/>
    </location>
</feature>
<dbReference type="GO" id="GO:0000981">
    <property type="term" value="F:DNA-binding transcription factor activity, RNA polymerase II-specific"/>
    <property type="evidence" value="ECO:0007669"/>
    <property type="project" value="InterPro"/>
</dbReference>
<keyword evidence="5" id="KW-0805">Transcription regulation</keyword>
<feature type="region of interest" description="Disordered" evidence="9">
    <location>
        <begin position="1"/>
        <end position="31"/>
    </location>
</feature>
<dbReference type="CDD" id="cd00067">
    <property type="entry name" value="GAL4"/>
    <property type="match status" value="1"/>
</dbReference>
<dbReference type="PROSITE" id="PS00028">
    <property type="entry name" value="ZINC_FINGER_C2H2_1"/>
    <property type="match status" value="1"/>
</dbReference>
<dbReference type="STRING" id="741276.A0A2S5BBN9"/>
<dbReference type="Gene3D" id="4.10.240.10">
    <property type="entry name" value="Zn(2)-C6 fungal-type DNA-binding domain"/>
    <property type="match status" value="1"/>
</dbReference>
<protein>
    <recommendedName>
        <fullName evidence="14">Zn(2)-C6 fungal-type domain-containing protein</fullName>
    </recommendedName>
</protein>
<dbReference type="SUPFAM" id="SSF57701">
    <property type="entry name" value="Zn2/Cys6 DNA-binding domain"/>
    <property type="match status" value="1"/>
</dbReference>
<dbReference type="GO" id="GO:0006351">
    <property type="term" value="P:DNA-templated transcription"/>
    <property type="evidence" value="ECO:0007669"/>
    <property type="project" value="InterPro"/>
</dbReference>
<dbReference type="Pfam" id="PF00096">
    <property type="entry name" value="zf-C2H2"/>
    <property type="match status" value="1"/>
</dbReference>
<evidence type="ECO:0000256" key="8">
    <source>
        <dbReference type="PROSITE-ProRule" id="PRU00042"/>
    </source>
</evidence>
<feature type="compositionally biased region" description="Low complexity" evidence="9">
    <location>
        <begin position="308"/>
        <end position="324"/>
    </location>
</feature>
<feature type="compositionally biased region" description="Gly residues" evidence="9">
    <location>
        <begin position="495"/>
        <end position="511"/>
    </location>
</feature>
<keyword evidence="2" id="KW-0677">Repeat</keyword>
<dbReference type="AlphaFoldDB" id="A0A2S5BBN9"/>
<keyword evidence="4" id="KW-0862">Zinc</keyword>
<feature type="region of interest" description="Disordered" evidence="9">
    <location>
        <begin position="450"/>
        <end position="530"/>
    </location>
</feature>
<evidence type="ECO:0008006" key="14">
    <source>
        <dbReference type="Google" id="ProtNLM"/>
    </source>
</evidence>